<dbReference type="InterPro" id="IPR010736">
    <property type="entry name" value="SHIPPO-rpt"/>
</dbReference>
<accession>A0A7I8W312</accession>
<dbReference type="PANTHER" id="PTHR34914:SF1">
    <property type="entry name" value="LYMPHOCYTE EXPANSION MOLECULE"/>
    <property type="match status" value="1"/>
</dbReference>
<keyword evidence="3" id="KW-1185">Reference proteome</keyword>
<dbReference type="OrthoDB" id="6275292at2759"/>
<reference evidence="2 3" key="1">
    <citation type="submission" date="2020-08" db="EMBL/GenBank/DDBJ databases">
        <authorList>
            <person name="Hejnol A."/>
        </authorList>
    </citation>
    <scope>NUCLEOTIDE SEQUENCE [LARGE SCALE GENOMIC DNA]</scope>
</reference>
<dbReference type="Proteomes" id="UP000549394">
    <property type="component" value="Unassembled WGS sequence"/>
</dbReference>
<dbReference type="Pfam" id="PF07004">
    <property type="entry name" value="SHIPPO-rpt"/>
    <property type="match status" value="1"/>
</dbReference>
<evidence type="ECO:0000313" key="2">
    <source>
        <dbReference type="EMBL" id="CAD5122073.1"/>
    </source>
</evidence>
<protein>
    <submittedName>
        <fullName evidence="2">DgyrCDS10525</fullName>
    </submittedName>
</protein>
<feature type="region of interest" description="Disordered" evidence="1">
    <location>
        <begin position="241"/>
        <end position="322"/>
    </location>
</feature>
<proteinExistence type="predicted"/>
<organism evidence="2 3">
    <name type="scientific">Dimorphilus gyrociliatus</name>
    <dbReference type="NCBI Taxonomy" id="2664684"/>
    <lineage>
        <taxon>Eukaryota</taxon>
        <taxon>Metazoa</taxon>
        <taxon>Spiralia</taxon>
        <taxon>Lophotrochozoa</taxon>
        <taxon>Annelida</taxon>
        <taxon>Polychaeta</taxon>
        <taxon>Polychaeta incertae sedis</taxon>
        <taxon>Dinophilidae</taxon>
        <taxon>Dimorphilus</taxon>
    </lineage>
</organism>
<evidence type="ECO:0000313" key="3">
    <source>
        <dbReference type="Proteomes" id="UP000549394"/>
    </source>
</evidence>
<dbReference type="InterPro" id="IPR033557">
    <property type="entry name" value="CIMAP2"/>
</dbReference>
<dbReference type="PANTHER" id="PTHR34914">
    <property type="entry name" value="LYMPHOCYTE EXPANSION MOLECULE"/>
    <property type="match status" value="1"/>
</dbReference>
<feature type="compositionally biased region" description="Basic and acidic residues" evidence="1">
    <location>
        <begin position="245"/>
        <end position="260"/>
    </location>
</feature>
<evidence type="ECO:0000256" key="1">
    <source>
        <dbReference type="SAM" id="MobiDB-lite"/>
    </source>
</evidence>
<sequence length="405" mass="45408">MTADKGFKGAPFGNQAPRFEVHGIHPSRLKPGTYTQISSNAGYLSSLLGPGRYDVEVGDFNLKSMEIKARGPGWARQYETEKLAAMPHLLNREQHSLKKELVRKLGPGSYEYRDFLTDDKPRSTRGIVDSLEKRFNQKTKLVTPGPGTYGNGGIPHSAIEEKSKESFGSVGLLDMGPKNRGLPITGCEVAPGTYEFKSGVDELLTKRTGTRGPYDCFSLDRNKPIKTGHLASPGIINQSYLRPPETVDERTKTDELNARDKKYHGRFLRGEARPLKPADRLSVTSQSQWPRDESDPGPGFYEPTSVEKHTLKTKGNHPAFNSSSLRMDKRAVKFFTGNYNHVGPGRYDVQRFEESHGKKGHTSAFKCRVNRPNSEQIKFLSERLRPRNIPVHERLQLTEKSRTVA</sequence>
<comment type="caution">
    <text evidence="2">The sequence shown here is derived from an EMBL/GenBank/DDBJ whole genome shotgun (WGS) entry which is preliminary data.</text>
</comment>
<dbReference type="EMBL" id="CAJFCJ010000016">
    <property type="protein sequence ID" value="CAD5122073.1"/>
    <property type="molecule type" value="Genomic_DNA"/>
</dbReference>
<gene>
    <name evidence="2" type="ORF">DGYR_LOCUS9927</name>
</gene>
<name>A0A7I8W312_9ANNE</name>
<dbReference type="AlphaFoldDB" id="A0A7I8W312"/>
<feature type="compositionally biased region" description="Basic and acidic residues" evidence="1">
    <location>
        <begin position="268"/>
        <end position="279"/>
    </location>
</feature>